<dbReference type="Pfam" id="PF01546">
    <property type="entry name" value="Peptidase_M20"/>
    <property type="match status" value="1"/>
</dbReference>
<evidence type="ECO:0000256" key="2">
    <source>
        <dbReference type="ARBA" id="ARBA00022833"/>
    </source>
</evidence>
<name>A0A1F7L2F5_9BACT</name>
<dbReference type="PANTHER" id="PTHR42994">
    <property type="entry name" value="PEPTIDASE T"/>
    <property type="match status" value="1"/>
</dbReference>
<feature type="domain" description="Peptidase M20 dimerisation" evidence="4">
    <location>
        <begin position="169"/>
        <end position="261"/>
    </location>
</feature>
<dbReference type="InterPro" id="IPR011650">
    <property type="entry name" value="Peptidase_M20_dimer"/>
</dbReference>
<dbReference type="InterPro" id="IPR002933">
    <property type="entry name" value="Peptidase_M20"/>
</dbReference>
<keyword evidence="3" id="KW-0479">Metal-binding</keyword>
<dbReference type="Gene3D" id="3.30.70.360">
    <property type="match status" value="1"/>
</dbReference>
<organism evidence="5 6">
    <name type="scientific">Candidatus Roizmanbacteria bacterium RIFOXYD1_FULL_38_12</name>
    <dbReference type="NCBI Taxonomy" id="1802093"/>
    <lineage>
        <taxon>Bacteria</taxon>
        <taxon>Candidatus Roizmaniibacteriota</taxon>
    </lineage>
</organism>
<evidence type="ECO:0000313" key="6">
    <source>
        <dbReference type="Proteomes" id="UP000177050"/>
    </source>
</evidence>
<dbReference type="Proteomes" id="UP000177050">
    <property type="component" value="Unassembled WGS sequence"/>
</dbReference>
<comment type="cofactor">
    <cofactor evidence="3">
        <name>a divalent metal cation</name>
        <dbReference type="ChEBI" id="CHEBI:60240"/>
    </cofactor>
    <text evidence="3">Binds 2 divalent metal cations per subunit.</text>
</comment>
<keyword evidence="2" id="KW-0862">Zinc</keyword>
<sequence>MNNNLVDVFIKLVQIDSVTGYEKKITDFLVSYLKGMVDIVKKDSYGNVYARIDGEGKPIFFASHMDTVEPGRGIKPKIKKGYIVSDGTTILGADNKVAIAGMLEIARLIKKSKVLHRPVEFLFTLSEEVGNYGAINFDYSMLRSKLGYCFDTSRPVGTIVDASPFYERFDIIIKGKAAHASLPEQANNVLFFLASLLKEVPLGQLDEDTILNIGVLQSGHVRNTIPGELTFKGEIRSFVESSLLHHKEIVLKKIHQLVKKYNMQIVCEFVRENPGYKHTDKESLRAIKNIEKKMSLCGLKPKIESVWGVSDANIFNERGLICFNLGDGTEHPHTTNERISISQLMTLARLMTQLIMP</sequence>
<accession>A0A1F7L2F5</accession>
<dbReference type="InterPro" id="IPR036264">
    <property type="entry name" value="Bact_exopeptidase_dim_dom"/>
</dbReference>
<comment type="caution">
    <text evidence="5">The sequence shown here is derived from an EMBL/GenBank/DDBJ whole genome shotgun (WGS) entry which is preliminary data.</text>
</comment>
<evidence type="ECO:0000313" key="5">
    <source>
        <dbReference type="EMBL" id="OGK74214.1"/>
    </source>
</evidence>
<proteinExistence type="predicted"/>
<comment type="cofactor">
    <cofactor evidence="1">
        <name>Zn(2+)</name>
        <dbReference type="ChEBI" id="CHEBI:29105"/>
    </cofactor>
</comment>
<reference evidence="5 6" key="1">
    <citation type="journal article" date="2016" name="Nat. Commun.">
        <title>Thousands of microbial genomes shed light on interconnected biogeochemical processes in an aquifer system.</title>
        <authorList>
            <person name="Anantharaman K."/>
            <person name="Brown C.T."/>
            <person name="Hug L.A."/>
            <person name="Sharon I."/>
            <person name="Castelle C.J."/>
            <person name="Probst A.J."/>
            <person name="Thomas B.C."/>
            <person name="Singh A."/>
            <person name="Wilkins M.J."/>
            <person name="Karaoz U."/>
            <person name="Brodie E.L."/>
            <person name="Williams K.H."/>
            <person name="Hubbard S.S."/>
            <person name="Banfield J.F."/>
        </authorList>
    </citation>
    <scope>NUCLEOTIDE SEQUENCE [LARGE SCALE GENOMIC DNA]</scope>
</reference>
<dbReference type="SUPFAM" id="SSF55031">
    <property type="entry name" value="Bacterial exopeptidase dimerisation domain"/>
    <property type="match status" value="1"/>
</dbReference>
<dbReference type="PANTHER" id="PTHR42994:SF2">
    <property type="entry name" value="PEPTIDASE"/>
    <property type="match status" value="1"/>
</dbReference>
<dbReference type="Gene3D" id="3.40.630.10">
    <property type="entry name" value="Zn peptidases"/>
    <property type="match status" value="1"/>
</dbReference>
<evidence type="ECO:0000256" key="3">
    <source>
        <dbReference type="PIRSR" id="PIRSR001123-2"/>
    </source>
</evidence>
<dbReference type="AlphaFoldDB" id="A0A1F7L2F5"/>
<dbReference type="GO" id="GO:0004177">
    <property type="term" value="F:aminopeptidase activity"/>
    <property type="evidence" value="ECO:0007669"/>
    <property type="project" value="UniProtKB-UniRule"/>
</dbReference>
<evidence type="ECO:0000256" key="1">
    <source>
        <dbReference type="ARBA" id="ARBA00001947"/>
    </source>
</evidence>
<evidence type="ECO:0000259" key="4">
    <source>
        <dbReference type="Pfam" id="PF07687"/>
    </source>
</evidence>
<dbReference type="EMBL" id="MGBR01000001">
    <property type="protein sequence ID" value="OGK74214.1"/>
    <property type="molecule type" value="Genomic_DNA"/>
</dbReference>
<gene>
    <name evidence="5" type="ORF">A3K52_05615</name>
</gene>
<dbReference type="Pfam" id="PF07687">
    <property type="entry name" value="M20_dimer"/>
    <property type="match status" value="1"/>
</dbReference>
<dbReference type="SUPFAM" id="SSF53187">
    <property type="entry name" value="Zn-dependent exopeptidases"/>
    <property type="match status" value="1"/>
</dbReference>
<feature type="binding site" evidence="3">
    <location>
        <position position="64"/>
    </location>
    <ligand>
        <name>Zn(2+)</name>
        <dbReference type="ChEBI" id="CHEBI:29105"/>
        <label>1</label>
    </ligand>
</feature>
<dbReference type="GO" id="GO:0046872">
    <property type="term" value="F:metal ion binding"/>
    <property type="evidence" value="ECO:0007669"/>
    <property type="project" value="UniProtKB-UniRule"/>
</dbReference>
<protein>
    <recommendedName>
        <fullName evidence="4">Peptidase M20 dimerisation domain-containing protein</fullName>
    </recommendedName>
</protein>